<gene>
    <name evidence="4" type="ORF">NP493_665g01029</name>
</gene>
<evidence type="ECO:0000259" key="2">
    <source>
        <dbReference type="Pfam" id="PF16116"/>
    </source>
</evidence>
<keyword evidence="1" id="KW-0732">Signal</keyword>
<dbReference type="EMBL" id="JAODUO010000665">
    <property type="protein sequence ID" value="KAK2176374.1"/>
    <property type="molecule type" value="Genomic_DNA"/>
</dbReference>
<keyword evidence="5" id="KW-1185">Reference proteome</keyword>
<evidence type="ECO:0000256" key="1">
    <source>
        <dbReference type="SAM" id="SignalP"/>
    </source>
</evidence>
<evidence type="ECO:0000313" key="5">
    <source>
        <dbReference type="Proteomes" id="UP001209878"/>
    </source>
</evidence>
<accession>A0AAD9KRK9</accession>
<evidence type="ECO:0000313" key="4">
    <source>
        <dbReference type="EMBL" id="KAK2176374.1"/>
    </source>
</evidence>
<name>A0AAD9KRK9_RIDPI</name>
<comment type="caution">
    <text evidence="4">The sequence shown here is derived from an EMBL/GenBank/DDBJ whole genome shotgun (WGS) entry which is preliminary data.</text>
</comment>
<feature type="signal peptide" evidence="1">
    <location>
        <begin position="1"/>
        <end position="20"/>
    </location>
</feature>
<dbReference type="InterPro" id="IPR032267">
    <property type="entry name" value="DUF4832"/>
</dbReference>
<feature type="chain" id="PRO_5041935954" description="DUF4832 domain-containing protein" evidence="1">
    <location>
        <begin position="21"/>
        <end position="506"/>
    </location>
</feature>
<evidence type="ECO:0000259" key="3">
    <source>
        <dbReference type="Pfam" id="PF16173"/>
    </source>
</evidence>
<feature type="domain" description="DUF4874" evidence="3">
    <location>
        <begin position="48"/>
        <end position="225"/>
    </location>
</feature>
<proteinExistence type="predicted"/>
<protein>
    <recommendedName>
        <fullName evidence="6">DUF4832 domain-containing protein</fullName>
    </recommendedName>
</protein>
<dbReference type="AlphaFoldDB" id="A0AAD9KRK9"/>
<feature type="domain" description="DUF4832" evidence="2">
    <location>
        <begin position="248"/>
        <end position="454"/>
    </location>
</feature>
<evidence type="ECO:0008006" key="6">
    <source>
        <dbReference type="Google" id="ProtNLM"/>
    </source>
</evidence>
<dbReference type="PROSITE" id="PS51257">
    <property type="entry name" value="PROKAR_LIPOPROTEIN"/>
    <property type="match status" value="1"/>
</dbReference>
<dbReference type="InterPro" id="IPR032379">
    <property type="entry name" value="DUF4874"/>
</dbReference>
<dbReference type="Proteomes" id="UP001209878">
    <property type="component" value="Unassembled WGS sequence"/>
</dbReference>
<dbReference type="Pfam" id="PF16173">
    <property type="entry name" value="DUF4874"/>
    <property type="match status" value="1"/>
</dbReference>
<sequence>MPAYRIFAFLCCLFIGGTYGCTSCDDITDVPTGFTQLTYTESNEHLENPNRGFVMQNSGRASSFTPLTLAELNGYRQSYGMTMHWRQYILNTFVSSDVTAAFKNQIRADLDIVRQAKFTIILRFMYTDAMPANNSAPYGDATKSWMIDHIDQLTSIFTDYEDVIDVVQAGFIGVWGEWYYTTYFGDPAVYNPLTQQHWDDRAEVLEALLDSVPSSISVQVRTPRYKRTIFNTVATTQAEMEDETNKARSGHHNDCFLASSTDFGTYADKSVEYPYLKDDTKYTVMGGETCAVSTDAPLDRYKCPTAQTELSELHFSYLNQAYHPDVISSWKTDGCFDEIHRYLGYRLVIKKAILPNTLQQGGRFCVYMEFENKGYAAPFKHKTLNIMLRDTASGDLYAADLDYDLKTWLPGNTIIVDEATYIPTDFPLGTYDVLLAIKDYVNETLSDSNILLANTNGVPEKTKGLNNLKHTVTVGVAGTPGSSSCPTLDWADPQSDSVYSRVHVLS</sequence>
<dbReference type="Pfam" id="PF16116">
    <property type="entry name" value="DUF4832"/>
    <property type="match status" value="1"/>
</dbReference>
<organism evidence="4 5">
    <name type="scientific">Ridgeia piscesae</name>
    <name type="common">Tubeworm</name>
    <dbReference type="NCBI Taxonomy" id="27915"/>
    <lineage>
        <taxon>Eukaryota</taxon>
        <taxon>Metazoa</taxon>
        <taxon>Spiralia</taxon>
        <taxon>Lophotrochozoa</taxon>
        <taxon>Annelida</taxon>
        <taxon>Polychaeta</taxon>
        <taxon>Sedentaria</taxon>
        <taxon>Canalipalpata</taxon>
        <taxon>Sabellida</taxon>
        <taxon>Siboglinidae</taxon>
        <taxon>Ridgeia</taxon>
    </lineage>
</organism>
<reference evidence="4" key="1">
    <citation type="journal article" date="2023" name="Mol. Biol. Evol.">
        <title>Third-Generation Sequencing Reveals the Adaptive Role of the Epigenome in Three Deep-Sea Polychaetes.</title>
        <authorList>
            <person name="Perez M."/>
            <person name="Aroh O."/>
            <person name="Sun Y."/>
            <person name="Lan Y."/>
            <person name="Juniper S.K."/>
            <person name="Young C.R."/>
            <person name="Angers B."/>
            <person name="Qian P.Y."/>
        </authorList>
    </citation>
    <scope>NUCLEOTIDE SEQUENCE</scope>
    <source>
        <strain evidence="4">R07B-5</strain>
    </source>
</reference>